<dbReference type="GO" id="GO:0016746">
    <property type="term" value="F:acyltransferase activity"/>
    <property type="evidence" value="ECO:0007669"/>
    <property type="project" value="UniProtKB-KW"/>
</dbReference>
<gene>
    <name evidence="1" type="ORF">NCTC9185_06318</name>
</gene>
<organism evidence="1 2">
    <name type="scientific">Raoultella terrigena</name>
    <name type="common">Klebsiella terrigena</name>
    <dbReference type="NCBI Taxonomy" id="577"/>
    <lineage>
        <taxon>Bacteria</taxon>
        <taxon>Pseudomonadati</taxon>
        <taxon>Pseudomonadota</taxon>
        <taxon>Gammaproteobacteria</taxon>
        <taxon>Enterobacterales</taxon>
        <taxon>Enterobacteriaceae</taxon>
        <taxon>Klebsiella/Raoultella group</taxon>
        <taxon>Raoultella</taxon>
    </lineage>
</organism>
<sequence>MIFSSHPGARLAALSKDDLLATAYKPGMNGAAAAGCGWWGCTLRYSIPSWSGSWFWTIAMLQIRDYQDDDFSALCAIFLRAIRQTASRDYSPRQIAAWAQVDEARWRQKMRDSRVLVAVIDRQPSALLAPSRDIDLLFVAPERARQELPGRCSQSIQAIPQGR</sequence>
<dbReference type="Proteomes" id="UP000339249">
    <property type="component" value="Unassembled WGS sequence"/>
</dbReference>
<dbReference type="EMBL" id="CABDVU010000001">
    <property type="protein sequence ID" value="VTN14257.1"/>
    <property type="molecule type" value="Genomic_DNA"/>
</dbReference>
<dbReference type="AlphaFoldDB" id="A0A4U9D8E7"/>
<accession>A0A4U9D8E7</accession>
<dbReference type="Gene3D" id="3.40.630.30">
    <property type="match status" value="1"/>
</dbReference>
<evidence type="ECO:0000313" key="1">
    <source>
        <dbReference type="EMBL" id="VTN14257.1"/>
    </source>
</evidence>
<evidence type="ECO:0000313" key="2">
    <source>
        <dbReference type="Proteomes" id="UP000339249"/>
    </source>
</evidence>
<protein>
    <submittedName>
        <fullName evidence="1">Putative acyltransferase</fullName>
    </submittedName>
</protein>
<keyword evidence="1" id="KW-0012">Acyltransferase</keyword>
<proteinExistence type="predicted"/>
<dbReference type="SUPFAM" id="SSF55729">
    <property type="entry name" value="Acyl-CoA N-acyltransferases (Nat)"/>
    <property type="match status" value="1"/>
</dbReference>
<keyword evidence="1" id="KW-0808">Transferase</keyword>
<reference evidence="1 2" key="1">
    <citation type="submission" date="2019-04" db="EMBL/GenBank/DDBJ databases">
        <authorList>
            <consortium name="Pathogen Informatics"/>
        </authorList>
    </citation>
    <scope>NUCLEOTIDE SEQUENCE [LARGE SCALE GENOMIC DNA]</scope>
    <source>
        <strain evidence="1 2">NCTC9185</strain>
    </source>
</reference>
<dbReference type="InterPro" id="IPR016181">
    <property type="entry name" value="Acyl_CoA_acyltransferase"/>
</dbReference>
<name>A0A4U9D8E7_RAOTE</name>